<evidence type="ECO:0000313" key="5">
    <source>
        <dbReference type="Proteomes" id="UP001329825"/>
    </source>
</evidence>
<dbReference type="Gene3D" id="1.10.30.10">
    <property type="entry name" value="High mobility group box domain"/>
    <property type="match status" value="1"/>
</dbReference>
<feature type="compositionally biased region" description="Basic and acidic residues" evidence="2">
    <location>
        <begin position="435"/>
        <end position="445"/>
    </location>
</feature>
<dbReference type="InterPro" id="IPR036910">
    <property type="entry name" value="HMG_box_dom_sf"/>
</dbReference>
<proteinExistence type="predicted"/>
<dbReference type="PANTHER" id="PTHR46007">
    <property type="entry name" value="MEDIATOR OF RNA POLYMERASE II TRANSCRIPTION SUBUNIT 12"/>
    <property type="match status" value="1"/>
</dbReference>
<feature type="compositionally biased region" description="Polar residues" evidence="2">
    <location>
        <begin position="56"/>
        <end position="75"/>
    </location>
</feature>
<evidence type="ECO:0000313" key="4">
    <source>
        <dbReference type="EMBL" id="WRT68277.1"/>
    </source>
</evidence>
<sequence>MIKVAHRAPNSTRLNDTWSTMNKTQLDIQKEEQRDSFSPSSFSNHTPTTPSPSNPVLSYSQSHIQSRDSITSNSTTTSAVLNTPIDTSYQILPAYTDHSNRFYYRDLPLQDIDSKMTSTLATQSMIPSNDVHSNDNTQYIYTFHQGPQGQLAQSHELSVEYIHNDHEQQVNQFVPAQHQGILYGQQHLDISGWAPMSSSSTITHVNPQLMEPSPSRSLSPESNASHSPNVQAYDEIVIAPQITVLSTQPDEWYDGPSEWIRSVAQSHRQRRATYLANPKAWPKGEGEPKELQPLTDHCRYPHLWEVEQARTGLTEDAVVAKLMKKSQATIAKEFARCQKANEEFKPPRPMNSAMAFADFRRPQWGDMYSDMKTGSISTWLSAEWRALKDYRPEEFEWWTRVAKKYWDKYVEDYDYKFTRAPNGEGKGSKKRKAKAKETAAREKAIRMSQEAARRGSSRNGSRRSTKSDSMSTPMSIMMPNHQPFESPNVLGLTGVSHLTPTTLTPGSLPYNATGYFDGYSFPLTEDSRTPSPPQLLTPLEPSHLSHGQLHPHSPLPYQQQNYFYPTEAQMHFAHHQAAQQQQQHHHQQHQQQQQQHQQQQQQLHIAFCPNAGYYQPPLINPHEIFAPNQNHNQNHHIGLTHHVPTLAPYNIPSPQ</sequence>
<dbReference type="PANTHER" id="PTHR46007:SF8">
    <property type="entry name" value="C2H2-TYPE DOMAIN-CONTAINING PROTEIN"/>
    <property type="match status" value="1"/>
</dbReference>
<evidence type="ECO:0000256" key="2">
    <source>
        <dbReference type="SAM" id="MobiDB-lite"/>
    </source>
</evidence>
<organism evidence="4 5">
    <name type="scientific">Kwoniella shivajii</name>
    <dbReference type="NCBI Taxonomy" id="564305"/>
    <lineage>
        <taxon>Eukaryota</taxon>
        <taxon>Fungi</taxon>
        <taxon>Dikarya</taxon>
        <taxon>Basidiomycota</taxon>
        <taxon>Agaricomycotina</taxon>
        <taxon>Tremellomycetes</taxon>
        <taxon>Tremellales</taxon>
        <taxon>Cryptococcaceae</taxon>
        <taxon>Kwoniella</taxon>
    </lineage>
</organism>
<accession>A0ABZ1D6J8</accession>
<keyword evidence="1" id="KW-0539">Nucleus</keyword>
<keyword evidence="1" id="KW-0238">DNA-binding</keyword>
<feature type="region of interest" description="Disordered" evidence="2">
    <location>
        <begin position="420"/>
        <end position="476"/>
    </location>
</feature>
<evidence type="ECO:0000259" key="3">
    <source>
        <dbReference type="PROSITE" id="PS50118"/>
    </source>
</evidence>
<feature type="compositionally biased region" description="Polar residues" evidence="2">
    <location>
        <begin position="9"/>
        <end position="20"/>
    </location>
</feature>
<dbReference type="PROSITE" id="PS50118">
    <property type="entry name" value="HMG_BOX_2"/>
    <property type="match status" value="1"/>
</dbReference>
<feature type="region of interest" description="Disordered" evidence="2">
    <location>
        <begin position="206"/>
        <end position="227"/>
    </location>
</feature>
<evidence type="ECO:0000256" key="1">
    <source>
        <dbReference type="PROSITE-ProRule" id="PRU00267"/>
    </source>
</evidence>
<name>A0ABZ1D6J8_9TREE</name>
<dbReference type="InterPro" id="IPR009071">
    <property type="entry name" value="HMG_box_dom"/>
</dbReference>
<feature type="region of interest" description="Disordered" evidence="2">
    <location>
        <begin position="28"/>
        <end position="75"/>
    </location>
</feature>
<reference evidence="4 5" key="1">
    <citation type="submission" date="2024-01" db="EMBL/GenBank/DDBJ databases">
        <title>Comparative genomics of Cryptococcus and Kwoniella reveals pathogenesis evolution and contrasting modes of karyotype evolution via chromosome fusion or intercentromeric recombination.</title>
        <authorList>
            <person name="Coelho M.A."/>
            <person name="David-Palma M."/>
            <person name="Shea T."/>
            <person name="Bowers K."/>
            <person name="McGinley-Smith S."/>
            <person name="Mohammad A.W."/>
            <person name="Gnirke A."/>
            <person name="Yurkov A.M."/>
            <person name="Nowrousian M."/>
            <person name="Sun S."/>
            <person name="Cuomo C.A."/>
            <person name="Heitman J."/>
        </authorList>
    </citation>
    <scope>NUCLEOTIDE SEQUENCE [LARGE SCALE GENOMIC DNA]</scope>
    <source>
        <strain evidence="4">CBS 11374</strain>
    </source>
</reference>
<dbReference type="InterPro" id="IPR051647">
    <property type="entry name" value="Mediator_comp_sub12"/>
</dbReference>
<feature type="compositionally biased region" description="Low complexity" evidence="2">
    <location>
        <begin position="36"/>
        <end position="48"/>
    </location>
</feature>
<dbReference type="Proteomes" id="UP001329825">
    <property type="component" value="Chromosome 7"/>
</dbReference>
<protein>
    <recommendedName>
        <fullName evidence="3">HMG box domain-containing protein</fullName>
    </recommendedName>
</protein>
<feature type="compositionally biased region" description="Low complexity" evidence="2">
    <location>
        <begin position="212"/>
        <end position="225"/>
    </location>
</feature>
<gene>
    <name evidence="4" type="ORF">IL334_005253</name>
</gene>
<feature type="region of interest" description="Disordered" evidence="2">
    <location>
        <begin position="1"/>
        <end position="20"/>
    </location>
</feature>
<dbReference type="GeneID" id="87957384"/>
<dbReference type="RefSeq" id="XP_062793017.1">
    <property type="nucleotide sequence ID" value="XM_062936966.1"/>
</dbReference>
<feature type="region of interest" description="Disordered" evidence="2">
    <location>
        <begin position="574"/>
        <end position="602"/>
    </location>
</feature>
<dbReference type="EMBL" id="CP141887">
    <property type="protein sequence ID" value="WRT68277.1"/>
    <property type="molecule type" value="Genomic_DNA"/>
</dbReference>
<feature type="compositionally biased region" description="Low complexity" evidence="2">
    <location>
        <begin position="589"/>
        <end position="602"/>
    </location>
</feature>
<keyword evidence="5" id="KW-1185">Reference proteome</keyword>
<feature type="domain" description="HMG box" evidence="3">
    <location>
        <begin position="346"/>
        <end position="416"/>
    </location>
</feature>
<dbReference type="SUPFAM" id="SSF47095">
    <property type="entry name" value="HMG-box"/>
    <property type="match status" value="1"/>
</dbReference>
<feature type="DNA-binding region" description="HMG box" evidence="1">
    <location>
        <begin position="346"/>
        <end position="416"/>
    </location>
</feature>